<organism evidence="1 2">
    <name type="scientific">Funneliformis caledonium</name>
    <dbReference type="NCBI Taxonomy" id="1117310"/>
    <lineage>
        <taxon>Eukaryota</taxon>
        <taxon>Fungi</taxon>
        <taxon>Fungi incertae sedis</taxon>
        <taxon>Mucoromycota</taxon>
        <taxon>Glomeromycotina</taxon>
        <taxon>Glomeromycetes</taxon>
        <taxon>Glomerales</taxon>
        <taxon>Glomeraceae</taxon>
        <taxon>Funneliformis</taxon>
    </lineage>
</organism>
<keyword evidence="2" id="KW-1185">Reference proteome</keyword>
<reference evidence="1" key="1">
    <citation type="submission" date="2021-06" db="EMBL/GenBank/DDBJ databases">
        <authorList>
            <person name="Kallberg Y."/>
            <person name="Tangrot J."/>
            <person name="Rosling A."/>
        </authorList>
    </citation>
    <scope>NUCLEOTIDE SEQUENCE</scope>
    <source>
        <strain evidence="1">UK204</strain>
    </source>
</reference>
<dbReference type="OrthoDB" id="2444257at2759"/>
<evidence type="ECO:0000313" key="1">
    <source>
        <dbReference type="EMBL" id="CAG8612488.1"/>
    </source>
</evidence>
<name>A0A9N9GKH9_9GLOM</name>
<dbReference type="EMBL" id="CAJVPQ010002913">
    <property type="protein sequence ID" value="CAG8612488.1"/>
    <property type="molecule type" value="Genomic_DNA"/>
</dbReference>
<dbReference type="Proteomes" id="UP000789570">
    <property type="component" value="Unassembled WGS sequence"/>
</dbReference>
<gene>
    <name evidence="1" type="ORF">FCALED_LOCUS9144</name>
</gene>
<proteinExistence type="predicted"/>
<sequence>MNSVSFDDLWDEKLYSLILHTNRAKKVIMYEDSKKVSDDLSSDIYITLIIKSIFPEKERTPANTLWVQSVLETIFDEKYKSPKIKNEAVDSWIYMLTDPDGVSIETK</sequence>
<comment type="caution">
    <text evidence="1">The sequence shown here is derived from an EMBL/GenBank/DDBJ whole genome shotgun (WGS) entry which is preliminary data.</text>
</comment>
<protein>
    <submittedName>
        <fullName evidence="1">217_t:CDS:1</fullName>
    </submittedName>
</protein>
<evidence type="ECO:0000313" key="2">
    <source>
        <dbReference type="Proteomes" id="UP000789570"/>
    </source>
</evidence>
<dbReference type="AlphaFoldDB" id="A0A9N9GKH9"/>
<accession>A0A9N9GKH9</accession>